<feature type="compositionally biased region" description="Basic residues" evidence="1">
    <location>
        <begin position="638"/>
        <end position="651"/>
    </location>
</feature>
<reference evidence="2 3" key="1">
    <citation type="journal article" date="2018" name="Sci. Rep.">
        <title>Genome sequence of the cauliflower mushroom Sparassis crispa (Hanabiratake) and its association with beneficial usage.</title>
        <authorList>
            <person name="Kiyama R."/>
            <person name="Furutani Y."/>
            <person name="Kawaguchi K."/>
            <person name="Nakanishi T."/>
        </authorList>
    </citation>
    <scope>NUCLEOTIDE SEQUENCE [LARGE SCALE GENOMIC DNA]</scope>
</reference>
<dbReference type="RefSeq" id="XP_027617170.1">
    <property type="nucleotide sequence ID" value="XM_027761369.1"/>
</dbReference>
<dbReference type="PANTHER" id="PTHR33129">
    <property type="entry name" value="PROTEIN KINASE DOMAIN-CONTAINING PROTEIN-RELATED"/>
    <property type="match status" value="1"/>
</dbReference>
<evidence type="ECO:0000256" key="1">
    <source>
        <dbReference type="SAM" id="MobiDB-lite"/>
    </source>
</evidence>
<dbReference type="AlphaFoldDB" id="A0A401GVK7"/>
<organism evidence="2 3">
    <name type="scientific">Sparassis crispa</name>
    <dbReference type="NCBI Taxonomy" id="139825"/>
    <lineage>
        <taxon>Eukaryota</taxon>
        <taxon>Fungi</taxon>
        <taxon>Dikarya</taxon>
        <taxon>Basidiomycota</taxon>
        <taxon>Agaricomycotina</taxon>
        <taxon>Agaricomycetes</taxon>
        <taxon>Polyporales</taxon>
        <taxon>Sparassidaceae</taxon>
        <taxon>Sparassis</taxon>
    </lineage>
</organism>
<proteinExistence type="predicted"/>
<dbReference type="GeneID" id="38783174"/>
<comment type="caution">
    <text evidence="2">The sequence shown here is derived from an EMBL/GenBank/DDBJ whole genome shotgun (WGS) entry which is preliminary data.</text>
</comment>
<protein>
    <submittedName>
        <fullName evidence="2">Uncharacterized protein</fullName>
    </submittedName>
</protein>
<keyword evidence="3" id="KW-1185">Reference proteome</keyword>
<dbReference type="Proteomes" id="UP000287166">
    <property type="component" value="Unassembled WGS sequence"/>
</dbReference>
<dbReference type="InParanoid" id="A0A401GVK7"/>
<dbReference type="EMBL" id="BFAD01000009">
    <property type="protein sequence ID" value="GBE86257.1"/>
    <property type="molecule type" value="Genomic_DNA"/>
</dbReference>
<accession>A0A401GVK7</accession>
<name>A0A401GVK7_9APHY</name>
<dbReference type="InterPro" id="IPR052980">
    <property type="entry name" value="Crinkler_effector"/>
</dbReference>
<evidence type="ECO:0000313" key="3">
    <source>
        <dbReference type="Proteomes" id="UP000287166"/>
    </source>
</evidence>
<sequence>MRVYHLSDPNAQTRSFDLGSLSYRILYRELWKRSDSDEPEDRRQVFIQSRISIPDYENLKDRMQSNVVEADSSSAGIVEDDDDAAAALASVDPGIPRIPFDYTRLDLSWLPSPMVRRQVLVRQEYKDAMASFEENQKPVVLTGQPGVGNSLFLIYALVDRLIKGLPTIYAPHADAFFLFRESGAYQFGGTEMDFVFLRQELSKIHGGDVPGGNIDGTDKGWILFDSNESQAIPQWYSFFFHTWKVILSSSPKPSRYNEWAKQQGANKYIMKPWSWCEIYAAMPLQEINRQPTDRELWDAYSEFGASVRTVYWSCVHRSCVHRAQYLLEIWFALNKCQDPNTLFPLGDGGWDDSVSDVLVIVGPATLDGKIYRGIMHGKVATPFIWDMIHQHAQHLLGSSMRKIYNRLLSGHLSRGTAGSIFEYTAHHVLSAVGTQSYAIRSLSSGHNSSSQTQWDLSMTSQAVVFEKISQISGNLAPRTYYRPLNSNIPSINSFTFVDGTPILFQFTTSLDQSIKVQGLQRVANILPTKSRYRKKWKLVFVVSTDIEPGFKYQLYEPPSRETWEERVEQYVMGLSAEQLFPTAGMEQVVGSSSADAEETNFPPHASESSMLAGTSNAVLAALAPSLRSVGATTQAQRSAHKRKRASSKSNR</sequence>
<gene>
    <name evidence="2" type="ORF">SCP_0901360</name>
</gene>
<evidence type="ECO:0000313" key="2">
    <source>
        <dbReference type="EMBL" id="GBE86257.1"/>
    </source>
</evidence>
<feature type="region of interest" description="Disordered" evidence="1">
    <location>
        <begin position="629"/>
        <end position="651"/>
    </location>
</feature>
<dbReference type="PANTHER" id="PTHR33129:SF1">
    <property type="entry name" value="ATP-BINDING PROTEIN"/>
    <property type="match status" value="1"/>
</dbReference>
<feature type="region of interest" description="Disordered" evidence="1">
    <location>
        <begin position="587"/>
        <end position="609"/>
    </location>
</feature>
<dbReference type="OrthoDB" id="2804612at2759"/>